<evidence type="ECO:0000256" key="3">
    <source>
        <dbReference type="ARBA" id="ARBA00022475"/>
    </source>
</evidence>
<dbReference type="eggNOG" id="COG0477">
    <property type="taxonomic scope" value="Bacteria"/>
</dbReference>
<keyword evidence="5" id="KW-0812">Transmembrane</keyword>
<comment type="subcellular location">
    <subcellularLocation>
        <location evidence="1">Cell membrane</location>
        <topology evidence="1">Multi-pass membrane protein</topology>
    </subcellularLocation>
</comment>
<protein>
    <recommendedName>
        <fullName evidence="8">Major facilitator superfamily (MFS) profile domain-containing protein</fullName>
    </recommendedName>
</protein>
<keyword evidence="2" id="KW-0813">Transport</keyword>
<keyword evidence="4" id="KW-0769">Symport</keyword>
<keyword evidence="5" id="KW-0472">Membrane</keyword>
<keyword evidence="5" id="KW-1133">Transmembrane helix</keyword>
<proteinExistence type="predicted"/>
<reference evidence="6 7" key="1">
    <citation type="submission" date="2014-10" db="EMBL/GenBank/DDBJ databases">
        <title>Whole genome sequence of Francisella endociliophora strain FSC1006, isolated from a laboratory culture of the marine ciliate Euplotes raikovi.</title>
        <authorList>
            <person name="Granberg M."/>
            <person name="Backman S."/>
            <person name="Lundmark E."/>
            <person name="Nilsson E."/>
            <person name="Karlsson E."/>
            <person name="Thelaus J."/>
            <person name="Ohrman C."/>
            <person name="Larkeryd A."/>
            <person name="Stenberg P."/>
        </authorList>
    </citation>
    <scope>NUCLEOTIDE SEQUENCE [LARGE SCALE GENOMIC DNA]</scope>
    <source>
        <strain evidence="6 7">FSC1006</strain>
    </source>
</reference>
<dbReference type="AlphaFoldDB" id="A0A097ELY2"/>
<dbReference type="STRING" id="1547445.LO80_00370"/>
<evidence type="ECO:0000256" key="4">
    <source>
        <dbReference type="ARBA" id="ARBA00022847"/>
    </source>
</evidence>
<gene>
    <name evidence="6" type="ORF">LO80_00370</name>
</gene>
<evidence type="ECO:0008006" key="8">
    <source>
        <dbReference type="Google" id="ProtNLM"/>
    </source>
</evidence>
<feature type="transmembrane region" description="Helical" evidence="5">
    <location>
        <begin position="49"/>
        <end position="71"/>
    </location>
</feature>
<organism evidence="6 7">
    <name type="scientific">Candidatus Francisella endociliophora</name>
    <dbReference type="NCBI Taxonomy" id="653937"/>
    <lineage>
        <taxon>Bacteria</taxon>
        <taxon>Pseudomonadati</taxon>
        <taxon>Pseudomonadota</taxon>
        <taxon>Gammaproteobacteria</taxon>
        <taxon>Thiotrichales</taxon>
        <taxon>Francisellaceae</taxon>
        <taxon>Francisella</taxon>
    </lineage>
</organism>
<dbReference type="GO" id="GO:0015293">
    <property type="term" value="F:symporter activity"/>
    <property type="evidence" value="ECO:0007669"/>
    <property type="project" value="UniProtKB-KW"/>
</dbReference>
<dbReference type="SUPFAM" id="SSF103473">
    <property type="entry name" value="MFS general substrate transporter"/>
    <property type="match status" value="1"/>
</dbReference>
<sequence>MNKEKLKLSIALGLGNIFEYYDFIIYALMSPYISKNFFPTDIGWLTNLNTFLVFAIGYLVRPLGGCLIWLFRRFSK</sequence>
<evidence type="ECO:0000256" key="1">
    <source>
        <dbReference type="ARBA" id="ARBA00004651"/>
    </source>
</evidence>
<evidence type="ECO:0000256" key="2">
    <source>
        <dbReference type="ARBA" id="ARBA00022448"/>
    </source>
</evidence>
<dbReference type="Proteomes" id="UP000029672">
    <property type="component" value="Chromosome"/>
</dbReference>
<feature type="transmembrane region" description="Helical" evidence="5">
    <location>
        <begin position="12"/>
        <end position="29"/>
    </location>
</feature>
<keyword evidence="3" id="KW-1003">Cell membrane</keyword>
<evidence type="ECO:0000313" key="6">
    <source>
        <dbReference type="EMBL" id="AIT08576.1"/>
    </source>
</evidence>
<dbReference type="KEGG" id="frf:LO80_00370"/>
<dbReference type="InterPro" id="IPR051084">
    <property type="entry name" value="H+-coupled_symporters"/>
</dbReference>
<evidence type="ECO:0000313" key="7">
    <source>
        <dbReference type="Proteomes" id="UP000029672"/>
    </source>
</evidence>
<dbReference type="HOGENOM" id="CLU_185143_2_0_6"/>
<dbReference type="EMBL" id="CP009574">
    <property type="protein sequence ID" value="AIT08576.1"/>
    <property type="molecule type" value="Genomic_DNA"/>
</dbReference>
<accession>A0A097ELY2</accession>
<dbReference type="PANTHER" id="PTHR43528:SF7">
    <property type="entry name" value="MFS TRANSPORTER"/>
    <property type="match status" value="1"/>
</dbReference>
<dbReference type="GO" id="GO:0005886">
    <property type="term" value="C:plasma membrane"/>
    <property type="evidence" value="ECO:0007669"/>
    <property type="project" value="UniProtKB-SubCell"/>
</dbReference>
<name>A0A097ELY2_9GAMM</name>
<dbReference type="PANTHER" id="PTHR43528">
    <property type="entry name" value="ALPHA-KETOGLUTARATE PERMEASE"/>
    <property type="match status" value="1"/>
</dbReference>
<keyword evidence="7" id="KW-1185">Reference proteome</keyword>
<dbReference type="InterPro" id="IPR036259">
    <property type="entry name" value="MFS_trans_sf"/>
</dbReference>
<dbReference type="OrthoDB" id="3690818at2"/>
<dbReference type="Gene3D" id="1.20.1250.20">
    <property type="entry name" value="MFS general substrate transporter like domains"/>
    <property type="match status" value="1"/>
</dbReference>
<evidence type="ECO:0000256" key="5">
    <source>
        <dbReference type="SAM" id="Phobius"/>
    </source>
</evidence>
<dbReference type="RefSeq" id="WP_040007535.1">
    <property type="nucleotide sequence ID" value="NZ_CP009574.1"/>
</dbReference>